<gene>
    <name evidence="3" type="ORF">B9Z65_2748</name>
</gene>
<feature type="domain" description="AB hydrolase-1" evidence="2">
    <location>
        <begin position="121"/>
        <end position="296"/>
    </location>
</feature>
<dbReference type="OrthoDB" id="446723at2759"/>
<accession>A0A2P8A4J2</accession>
<dbReference type="PANTHER" id="PTHR12277">
    <property type="entry name" value="ALPHA/BETA HYDROLASE DOMAIN-CONTAINING PROTEIN"/>
    <property type="match status" value="1"/>
</dbReference>
<evidence type="ECO:0000313" key="3">
    <source>
        <dbReference type="EMBL" id="PSK55359.1"/>
    </source>
</evidence>
<name>A0A2P8A4J2_9PEZI</name>
<keyword evidence="1" id="KW-0812">Transmembrane</keyword>
<reference evidence="3 4" key="1">
    <citation type="submission" date="2017-05" db="EMBL/GenBank/DDBJ databases">
        <title>Draft genome sequence of Elsinoe australis.</title>
        <authorList>
            <person name="Cheng Q."/>
        </authorList>
    </citation>
    <scope>NUCLEOTIDE SEQUENCE [LARGE SCALE GENOMIC DNA]</scope>
    <source>
        <strain evidence="3 4">NL1</strain>
    </source>
</reference>
<dbReference type="STRING" id="40998.A0A2P8A4J2"/>
<dbReference type="Gene3D" id="3.40.50.1820">
    <property type="entry name" value="alpha/beta hydrolase"/>
    <property type="match status" value="1"/>
</dbReference>
<dbReference type="PANTHER" id="PTHR12277:SF81">
    <property type="entry name" value="PROTEIN ABHD13"/>
    <property type="match status" value="1"/>
</dbReference>
<keyword evidence="1" id="KW-1133">Transmembrane helix</keyword>
<protein>
    <recommendedName>
        <fullName evidence="2">AB hydrolase-1 domain-containing protein</fullName>
    </recommendedName>
</protein>
<evidence type="ECO:0000256" key="1">
    <source>
        <dbReference type="SAM" id="Phobius"/>
    </source>
</evidence>
<keyword evidence="1" id="KW-0472">Membrane</keyword>
<dbReference type="Proteomes" id="UP000243723">
    <property type="component" value="Unassembled WGS sequence"/>
</dbReference>
<evidence type="ECO:0000313" key="4">
    <source>
        <dbReference type="Proteomes" id="UP000243723"/>
    </source>
</evidence>
<feature type="transmembrane region" description="Helical" evidence="1">
    <location>
        <begin position="6"/>
        <end position="30"/>
    </location>
</feature>
<organism evidence="3 4">
    <name type="scientific">Elsinoe australis</name>
    <dbReference type="NCBI Taxonomy" id="40998"/>
    <lineage>
        <taxon>Eukaryota</taxon>
        <taxon>Fungi</taxon>
        <taxon>Dikarya</taxon>
        <taxon>Ascomycota</taxon>
        <taxon>Pezizomycotina</taxon>
        <taxon>Dothideomycetes</taxon>
        <taxon>Dothideomycetidae</taxon>
        <taxon>Myriangiales</taxon>
        <taxon>Elsinoaceae</taxon>
        <taxon>Elsinoe</taxon>
    </lineage>
</organism>
<dbReference type="InterPro" id="IPR000073">
    <property type="entry name" value="AB_hydrolase_1"/>
</dbReference>
<dbReference type="AlphaFoldDB" id="A0A2P8A4J2"/>
<dbReference type="InterPro" id="IPR029058">
    <property type="entry name" value="AB_hydrolase_fold"/>
</dbReference>
<dbReference type="SUPFAM" id="SSF53474">
    <property type="entry name" value="alpha/beta-Hydrolases"/>
    <property type="match status" value="1"/>
</dbReference>
<sequence length="395" mass="43716">MNVLVIIIISLAASSGFYLVFLGLLTLPWLQNHAIYLHKVTLTWGKDVNIPEQWGFLHNQVTPFHINSKDGEILHAWHILPLETYRRHEDVLLQEASGRAFDIEARKSFKILRDDPEALLVVYLHGAGGTLASGHRPQSYRAISALSPDKIHIVAIDYRGYGTSTGSPSEEGLVTDALTVVDWAGQTAGIPTERIVVFSQSLGTAVAISLLEQLAARSPPVFLTGLVMVAPFSDVKTLTATYKVAKTIPILSPLSRFPILMDFFAGFIKSKWPSRETLAGFVRHCEASGDDKARYHVTMIHAKDDFDIPWSHSEELFWSAVDAAENNTIAETESEKVKEDSRQSLGAGGWMAEKTYSKGVLRQHILEHGLHDWSMGYPAVSLAIWKAFLSKDDAA</sequence>
<comment type="caution">
    <text evidence="3">The sequence shown here is derived from an EMBL/GenBank/DDBJ whole genome shotgun (WGS) entry which is preliminary data.</text>
</comment>
<evidence type="ECO:0000259" key="2">
    <source>
        <dbReference type="Pfam" id="PF12697"/>
    </source>
</evidence>
<dbReference type="EMBL" id="NHZQ01000067">
    <property type="protein sequence ID" value="PSK55359.1"/>
    <property type="molecule type" value="Genomic_DNA"/>
</dbReference>
<keyword evidence="4" id="KW-1185">Reference proteome</keyword>
<dbReference type="Pfam" id="PF12697">
    <property type="entry name" value="Abhydrolase_6"/>
    <property type="match status" value="1"/>
</dbReference>
<proteinExistence type="predicted"/>